<gene>
    <name evidence="1" type="ORF">ACFQ2O_22630</name>
</gene>
<dbReference type="RefSeq" id="WP_377533325.1">
    <property type="nucleotide sequence ID" value="NZ_JBHTLD010000586.1"/>
</dbReference>
<organism evidence="1 2">
    <name type="scientific">Pontibacter rugosus</name>
    <dbReference type="NCBI Taxonomy" id="1745966"/>
    <lineage>
        <taxon>Bacteria</taxon>
        <taxon>Pseudomonadati</taxon>
        <taxon>Bacteroidota</taxon>
        <taxon>Cytophagia</taxon>
        <taxon>Cytophagales</taxon>
        <taxon>Hymenobacteraceae</taxon>
        <taxon>Pontibacter</taxon>
    </lineage>
</organism>
<evidence type="ECO:0000313" key="2">
    <source>
        <dbReference type="Proteomes" id="UP001597094"/>
    </source>
</evidence>
<name>A0ABW3SVJ6_9BACT</name>
<proteinExistence type="predicted"/>
<accession>A0ABW3SVJ6</accession>
<dbReference type="Proteomes" id="UP001597094">
    <property type="component" value="Unassembled WGS sequence"/>
</dbReference>
<comment type="caution">
    <text evidence="1">The sequence shown here is derived from an EMBL/GenBank/DDBJ whole genome shotgun (WGS) entry which is preliminary data.</text>
</comment>
<evidence type="ECO:0000313" key="1">
    <source>
        <dbReference type="EMBL" id="MFD1188938.1"/>
    </source>
</evidence>
<protein>
    <submittedName>
        <fullName evidence="1">Uncharacterized protein</fullName>
    </submittedName>
</protein>
<reference evidence="2" key="1">
    <citation type="journal article" date="2019" name="Int. J. Syst. Evol. Microbiol.">
        <title>The Global Catalogue of Microorganisms (GCM) 10K type strain sequencing project: providing services to taxonomists for standard genome sequencing and annotation.</title>
        <authorList>
            <consortium name="The Broad Institute Genomics Platform"/>
            <consortium name="The Broad Institute Genome Sequencing Center for Infectious Disease"/>
            <person name="Wu L."/>
            <person name="Ma J."/>
        </authorList>
    </citation>
    <scope>NUCLEOTIDE SEQUENCE [LARGE SCALE GENOMIC DNA]</scope>
    <source>
        <strain evidence="2">JCM 31319</strain>
    </source>
</reference>
<keyword evidence="2" id="KW-1185">Reference proteome</keyword>
<sequence length="92" mass="10095">MHEPMTFSAVEPRQSSVLVSLVNRAYSPQPEAAGWVGDRAFQPGDRTDDAEVSAMLADPATVVLVGSRGGVVRRPHPTDRLCLPRTVRRRSR</sequence>
<dbReference type="EMBL" id="JBHTLD010000586">
    <property type="protein sequence ID" value="MFD1188938.1"/>
    <property type="molecule type" value="Genomic_DNA"/>
</dbReference>
<feature type="non-terminal residue" evidence="1">
    <location>
        <position position="92"/>
    </location>
</feature>